<evidence type="ECO:0000256" key="1">
    <source>
        <dbReference type="SAM" id="MobiDB-lite"/>
    </source>
</evidence>
<dbReference type="EMBL" id="FMJE01000003">
    <property type="protein sequence ID" value="SCM80269.1"/>
    <property type="molecule type" value="Genomic_DNA"/>
</dbReference>
<protein>
    <submittedName>
        <fullName evidence="2">Uncharacterized protein</fullName>
    </submittedName>
</protein>
<dbReference type="AlphaFoldDB" id="A0A212LSA4"/>
<name>A0A212LSA4_9FIRM</name>
<feature type="region of interest" description="Disordered" evidence="1">
    <location>
        <begin position="72"/>
        <end position="100"/>
    </location>
</feature>
<gene>
    <name evidence="2" type="ORF">KL86SPO_30447</name>
</gene>
<proteinExistence type="predicted"/>
<evidence type="ECO:0000313" key="2">
    <source>
        <dbReference type="EMBL" id="SCM80269.1"/>
    </source>
</evidence>
<reference evidence="2" key="1">
    <citation type="submission" date="2016-08" db="EMBL/GenBank/DDBJ databases">
        <authorList>
            <person name="Seilhamer J.J."/>
        </authorList>
    </citation>
    <scope>NUCLEOTIDE SEQUENCE</scope>
    <source>
        <strain evidence="2">86</strain>
    </source>
</reference>
<dbReference type="RefSeq" id="WP_288183747.1">
    <property type="nucleotide sequence ID" value="NZ_LT608335.1"/>
</dbReference>
<organism evidence="2">
    <name type="scientific">uncultured Sporomusa sp</name>
    <dbReference type="NCBI Taxonomy" id="307249"/>
    <lineage>
        <taxon>Bacteria</taxon>
        <taxon>Bacillati</taxon>
        <taxon>Bacillota</taxon>
        <taxon>Negativicutes</taxon>
        <taxon>Selenomonadales</taxon>
        <taxon>Sporomusaceae</taxon>
        <taxon>Sporomusa</taxon>
        <taxon>environmental samples</taxon>
    </lineage>
</organism>
<feature type="region of interest" description="Disordered" evidence="1">
    <location>
        <begin position="27"/>
        <end position="57"/>
    </location>
</feature>
<sequence>MESLLPLLIMLLLYFIPELLKRRKNPEEYEYPDIPPKVPTPVGTKPQPAEIKAKPAAQPALTYTDFTSKTWDAPQKTTVPMPAPVHIPHTTEPVSPWKGKLSPQVAQNGLIFAEILQPPRAYRPIWRQPKQ</sequence>
<accession>A0A212LSA4</accession>